<feature type="coiled-coil region" evidence="1">
    <location>
        <begin position="115"/>
        <end position="247"/>
    </location>
</feature>
<dbReference type="STRING" id="1121959.SAMN02746009_01514"/>
<feature type="compositionally biased region" description="Low complexity" evidence="2">
    <location>
        <begin position="440"/>
        <end position="458"/>
    </location>
</feature>
<dbReference type="EMBL" id="FRAS01000006">
    <property type="protein sequence ID" value="SHK76978.1"/>
    <property type="molecule type" value="Genomic_DNA"/>
</dbReference>
<dbReference type="InterPro" id="IPR050739">
    <property type="entry name" value="MFP"/>
</dbReference>
<dbReference type="Gene3D" id="2.40.50.100">
    <property type="match status" value="1"/>
</dbReference>
<evidence type="ECO:0000256" key="1">
    <source>
        <dbReference type="SAM" id="Coils"/>
    </source>
</evidence>
<dbReference type="SUPFAM" id="SSF51230">
    <property type="entry name" value="Single hybrid motif"/>
    <property type="match status" value="1"/>
</dbReference>
<dbReference type="Proteomes" id="UP000183947">
    <property type="component" value="Unassembled WGS sequence"/>
</dbReference>
<proteinExistence type="predicted"/>
<reference evidence="4" key="1">
    <citation type="submission" date="2016-11" db="EMBL/GenBank/DDBJ databases">
        <authorList>
            <person name="Varghese N."/>
            <person name="Submissions S."/>
        </authorList>
    </citation>
    <scope>NUCLEOTIDE SEQUENCE [LARGE SCALE GENOMIC DNA]</scope>
    <source>
        <strain evidence="4">DSM 18569</strain>
    </source>
</reference>
<accession>A0A1M6V6C7</accession>
<keyword evidence="1" id="KW-0175">Coiled coil</keyword>
<dbReference type="PANTHER" id="PTHR30386">
    <property type="entry name" value="MEMBRANE FUSION SUBUNIT OF EMRAB-TOLC MULTIDRUG EFFLUX PUMP"/>
    <property type="match status" value="1"/>
</dbReference>
<organism evidence="3 4">
    <name type="scientific">Hymenobacter psychrotolerans DSM 18569</name>
    <dbReference type="NCBI Taxonomy" id="1121959"/>
    <lineage>
        <taxon>Bacteria</taxon>
        <taxon>Pseudomonadati</taxon>
        <taxon>Bacteroidota</taxon>
        <taxon>Cytophagia</taxon>
        <taxon>Cytophagales</taxon>
        <taxon>Hymenobacteraceae</taxon>
        <taxon>Hymenobacter</taxon>
    </lineage>
</organism>
<protein>
    <submittedName>
        <fullName evidence="3">Multidrug resistance efflux pump</fullName>
    </submittedName>
</protein>
<name>A0A1M6V6C7_9BACT</name>
<keyword evidence="4" id="KW-1185">Reference proteome</keyword>
<evidence type="ECO:0000313" key="3">
    <source>
        <dbReference type="EMBL" id="SHK76978.1"/>
    </source>
</evidence>
<dbReference type="OrthoDB" id="9760528at2"/>
<evidence type="ECO:0000256" key="2">
    <source>
        <dbReference type="SAM" id="MobiDB-lite"/>
    </source>
</evidence>
<dbReference type="AlphaFoldDB" id="A0A1M6V6C7"/>
<dbReference type="InterPro" id="IPR011053">
    <property type="entry name" value="Single_hybrid_motif"/>
</dbReference>
<evidence type="ECO:0000313" key="4">
    <source>
        <dbReference type="Proteomes" id="UP000183947"/>
    </source>
</evidence>
<dbReference type="RefSeq" id="WP_084548897.1">
    <property type="nucleotide sequence ID" value="NZ_FRAS01000006.1"/>
</dbReference>
<feature type="region of interest" description="Disordered" evidence="2">
    <location>
        <begin position="440"/>
        <end position="472"/>
    </location>
</feature>
<gene>
    <name evidence="3" type="ORF">SAMN02746009_01514</name>
</gene>
<sequence>MPFAEHPLAETDPHTGRFRSFEQVQTPQAGRTVARWLTVLGLLVLVAGFMPWTQNIRSTGTLTTLRPQDRPQIVPSTIAGRIAAWKVEEGQQVKQGDTLVVITEIKEKYFDPELLARTQEQLQAKISALEENRAKGTALSSQQDALRSGLRISLDKARNKVTQSRLKLNSDEAELQAANNDFSIAQQQLARQEALYAQGLKSLTELEQRRLKFQESTAKRQAVENKLNASRQELLNSQLELSSLQAEYQDKIAKSESDRRSTTAYQFDTEGQIAKMRNELANLSIRAGYYHIRAPQDGYVVRALKAGIGEIVKESEPIVTVMPNTPALAAELYVRPMDVPLLSVGRKVRLQFDGWPALVFSGWPGTSFGTFGGRVAVIDNIDSQGQYRILVTPDPELEPWPKPLRVGSGVYGWALLDDVPIWYELWRQLNGFPPDFVGNSGATGTTGTLGTSKGAKASKGAKDGGGEEEDAK</sequence>